<keyword evidence="2" id="KW-1133">Transmembrane helix</keyword>
<feature type="region of interest" description="Disordered" evidence="1">
    <location>
        <begin position="1"/>
        <end position="47"/>
    </location>
</feature>
<evidence type="ECO:0000313" key="4">
    <source>
        <dbReference type="Proteomes" id="UP000316213"/>
    </source>
</evidence>
<feature type="compositionally biased region" description="Polar residues" evidence="1">
    <location>
        <begin position="29"/>
        <end position="41"/>
    </location>
</feature>
<dbReference type="AlphaFoldDB" id="A0A5C6A9L7"/>
<dbReference type="InterPro" id="IPR025098">
    <property type="entry name" value="DUF4013"/>
</dbReference>
<reference evidence="3 4" key="1">
    <citation type="submission" date="2019-02" db="EMBL/GenBank/DDBJ databases">
        <title>Deep-cultivation of Planctomycetes and their phenomic and genomic characterization uncovers novel biology.</title>
        <authorList>
            <person name="Wiegand S."/>
            <person name="Jogler M."/>
            <person name="Boedeker C."/>
            <person name="Pinto D."/>
            <person name="Vollmers J."/>
            <person name="Rivas-Marin E."/>
            <person name="Kohn T."/>
            <person name="Peeters S.H."/>
            <person name="Heuer A."/>
            <person name="Rast P."/>
            <person name="Oberbeckmann S."/>
            <person name="Bunk B."/>
            <person name="Jeske O."/>
            <person name="Meyerdierks A."/>
            <person name="Storesund J.E."/>
            <person name="Kallscheuer N."/>
            <person name="Luecker S."/>
            <person name="Lage O.M."/>
            <person name="Pohl T."/>
            <person name="Merkel B.J."/>
            <person name="Hornburger P."/>
            <person name="Mueller R.-W."/>
            <person name="Bruemmer F."/>
            <person name="Labrenz M."/>
            <person name="Spormann A.M."/>
            <person name="Op Den Camp H."/>
            <person name="Overmann J."/>
            <person name="Amann R."/>
            <person name="Jetten M.S.M."/>
            <person name="Mascher T."/>
            <person name="Medema M.H."/>
            <person name="Devos D.P."/>
            <person name="Kaster A.-K."/>
            <person name="Ovreas L."/>
            <person name="Rohde M."/>
            <person name="Galperin M.Y."/>
            <person name="Jogler C."/>
        </authorList>
    </citation>
    <scope>NUCLEOTIDE SEQUENCE [LARGE SCALE GENOMIC DNA]</scope>
    <source>
        <strain evidence="3 4">Pla100</strain>
    </source>
</reference>
<protein>
    <recommendedName>
        <fullName evidence="5">DUF4013 domain-containing protein</fullName>
    </recommendedName>
</protein>
<feature type="transmembrane region" description="Helical" evidence="2">
    <location>
        <begin position="298"/>
        <end position="318"/>
    </location>
</feature>
<comment type="caution">
    <text evidence="3">The sequence shown here is derived from an EMBL/GenBank/DDBJ whole genome shotgun (WGS) entry which is preliminary data.</text>
</comment>
<gene>
    <name evidence="3" type="ORF">Pla100_27260</name>
</gene>
<keyword evidence="2" id="KW-0472">Membrane</keyword>
<feature type="transmembrane region" description="Helical" evidence="2">
    <location>
        <begin position="114"/>
        <end position="134"/>
    </location>
</feature>
<proteinExistence type="predicted"/>
<feature type="transmembrane region" description="Helical" evidence="2">
    <location>
        <begin position="250"/>
        <end position="277"/>
    </location>
</feature>
<feature type="transmembrane region" description="Helical" evidence="2">
    <location>
        <begin position="154"/>
        <end position="173"/>
    </location>
</feature>
<organism evidence="3 4">
    <name type="scientific">Neorhodopirellula pilleata</name>
    <dbReference type="NCBI Taxonomy" id="2714738"/>
    <lineage>
        <taxon>Bacteria</taxon>
        <taxon>Pseudomonadati</taxon>
        <taxon>Planctomycetota</taxon>
        <taxon>Planctomycetia</taxon>
        <taxon>Pirellulales</taxon>
        <taxon>Pirellulaceae</taxon>
        <taxon>Neorhodopirellula</taxon>
    </lineage>
</organism>
<evidence type="ECO:0000256" key="2">
    <source>
        <dbReference type="SAM" id="Phobius"/>
    </source>
</evidence>
<keyword evidence="4" id="KW-1185">Reference proteome</keyword>
<sequence length="429" mass="47943">MNVTLDSLSNHPYDDPGSSHAEAIDDRSGSQGHATGPPNTSDEQRPMSWWKRSLGACGRGVWNSWSIGWLIVLLAVVTAIPVLQLMVLGYLLLVAGRIAAGATVRQSVPGVHAAGQMGLVLTAIGIASLPTQMLAHWESVATIIQPDSSLASRMRVLAITFSLLATVHLWWAWARGGSLRHFLWPQPKRFMREAWRPALWAELSDRIWRFIASLRLPMLFWMGVRGAIGTLVWLIPAMIIMAVTRDGKQAAAGLLGGICFLVLGYILMTLPMLQAHYAAENRFRAIFDWRRVRRDVHFAPWSYAAAMLVALVLMPIPLYLLKIEATPEEIVWLPCLVFVAFMLPARIATGLALRRGRRLRRLSETEGDGSLPKRFFPKVSRWFVRFAMAPTIVAFYLFVLFGSQFTSWDGVDTWVRQHALLVPLPFIGV</sequence>
<accession>A0A5C6A9L7</accession>
<evidence type="ECO:0000313" key="3">
    <source>
        <dbReference type="EMBL" id="TWT96249.1"/>
    </source>
</evidence>
<feature type="compositionally biased region" description="Polar residues" evidence="1">
    <location>
        <begin position="1"/>
        <end position="10"/>
    </location>
</feature>
<feature type="transmembrane region" description="Helical" evidence="2">
    <location>
        <begin position="382"/>
        <end position="401"/>
    </location>
</feature>
<evidence type="ECO:0000256" key="1">
    <source>
        <dbReference type="SAM" id="MobiDB-lite"/>
    </source>
</evidence>
<feature type="transmembrane region" description="Helical" evidence="2">
    <location>
        <begin position="67"/>
        <end position="93"/>
    </location>
</feature>
<dbReference type="Pfam" id="PF13197">
    <property type="entry name" value="DUF4013"/>
    <property type="match status" value="1"/>
</dbReference>
<dbReference type="Proteomes" id="UP000316213">
    <property type="component" value="Unassembled WGS sequence"/>
</dbReference>
<feature type="transmembrane region" description="Helical" evidence="2">
    <location>
        <begin position="330"/>
        <end position="353"/>
    </location>
</feature>
<evidence type="ECO:0008006" key="5">
    <source>
        <dbReference type="Google" id="ProtNLM"/>
    </source>
</evidence>
<dbReference type="EMBL" id="SJPM01000005">
    <property type="protein sequence ID" value="TWT96249.1"/>
    <property type="molecule type" value="Genomic_DNA"/>
</dbReference>
<keyword evidence="2" id="KW-0812">Transmembrane</keyword>
<feature type="transmembrane region" description="Helical" evidence="2">
    <location>
        <begin position="219"/>
        <end position="244"/>
    </location>
</feature>
<name>A0A5C6A9L7_9BACT</name>